<protein>
    <recommendedName>
        <fullName evidence="6">FMN dependent NADH:quinone oxidoreductase</fullName>
        <ecNumber evidence="6">1.6.5.-</ecNumber>
    </recommendedName>
    <alternativeName>
        <fullName evidence="6">Azo-dye reductase</fullName>
    </alternativeName>
    <alternativeName>
        <fullName evidence="6">FMN-dependent NADH-azo compound oxidoreductase</fullName>
    </alternativeName>
    <alternativeName>
        <fullName evidence="6">FMN-dependent NADH-azoreductase</fullName>
        <ecNumber evidence="6">1.7.1.17</ecNumber>
    </alternativeName>
</protein>
<dbReference type="Gene3D" id="3.40.50.360">
    <property type="match status" value="1"/>
</dbReference>
<dbReference type="Proteomes" id="UP000193963">
    <property type="component" value="Unassembled WGS sequence"/>
</dbReference>
<dbReference type="GO" id="GO:0016652">
    <property type="term" value="F:oxidoreductase activity, acting on NAD(P)H as acceptor"/>
    <property type="evidence" value="ECO:0007669"/>
    <property type="project" value="UniProtKB-UniRule"/>
</dbReference>
<keyword evidence="4 6" id="KW-0520">NAD</keyword>
<comment type="function">
    <text evidence="6">Also exhibits azoreductase activity. Catalyzes the reductive cleavage of the azo bond in aromatic azo compounds to the corresponding amines.</text>
</comment>
<dbReference type="Pfam" id="PF02525">
    <property type="entry name" value="Flavodoxin_2"/>
    <property type="match status" value="1"/>
</dbReference>
<dbReference type="EMBL" id="FWFN01000002">
    <property type="protein sequence ID" value="SLN29723.1"/>
    <property type="molecule type" value="Genomic_DNA"/>
</dbReference>
<comment type="catalytic activity">
    <reaction evidence="5">
        <text>N,N-dimethyl-1,4-phenylenediamine + anthranilate + 2 NAD(+) = 2-(4-dimethylaminophenyl)diazenylbenzoate + 2 NADH + 2 H(+)</text>
        <dbReference type="Rhea" id="RHEA:55872"/>
        <dbReference type="ChEBI" id="CHEBI:15378"/>
        <dbReference type="ChEBI" id="CHEBI:15783"/>
        <dbReference type="ChEBI" id="CHEBI:16567"/>
        <dbReference type="ChEBI" id="CHEBI:57540"/>
        <dbReference type="ChEBI" id="CHEBI:57945"/>
        <dbReference type="ChEBI" id="CHEBI:71579"/>
        <dbReference type="EC" id="1.7.1.17"/>
    </reaction>
    <physiologicalReaction direction="right-to-left" evidence="5">
        <dbReference type="Rhea" id="RHEA:55874"/>
    </physiologicalReaction>
</comment>
<sequence>MSTLLHISASSRTANSRSRRLGQRASERICAAHPALKLCRRDLTQPFLPHPDEAFVEASLRPALNRTADDRAALALSESLIAELEVSDLLVIDFPMYNFAVPSSLKAWLDLVLRPNRTFRVTAKGKIGALADRPAICIMAAGGRFDGPQAQPDFATPYLRHALQTIGIGSSQFFIFDRAGRAQHQETDRDFDRWIGGLLRTIRPGHAPLRQSLPSSEPH</sequence>
<evidence type="ECO:0000259" key="8">
    <source>
        <dbReference type="Pfam" id="PF02525"/>
    </source>
</evidence>
<dbReference type="RefSeq" id="WP_085887111.1">
    <property type="nucleotide sequence ID" value="NZ_FWFN01000002.1"/>
</dbReference>
<keyword evidence="1 6" id="KW-0285">Flavoprotein</keyword>
<dbReference type="SUPFAM" id="SSF52218">
    <property type="entry name" value="Flavoproteins"/>
    <property type="match status" value="1"/>
</dbReference>
<dbReference type="AlphaFoldDB" id="A0A1X6YSC8"/>
<evidence type="ECO:0000256" key="6">
    <source>
        <dbReference type="HAMAP-Rule" id="MF_01216"/>
    </source>
</evidence>
<evidence type="ECO:0000256" key="4">
    <source>
        <dbReference type="ARBA" id="ARBA00023027"/>
    </source>
</evidence>
<comment type="caution">
    <text evidence="6">Lacks conserved residue(s) required for the propagation of feature annotation.</text>
</comment>
<dbReference type="OrthoDB" id="9787136at2"/>
<keyword evidence="3 6" id="KW-0560">Oxidoreductase</keyword>
<dbReference type="EC" id="1.7.1.17" evidence="6"/>
<comment type="similarity">
    <text evidence="6">Belongs to the azoreductase type 1 family.</text>
</comment>
<evidence type="ECO:0000256" key="5">
    <source>
        <dbReference type="ARBA" id="ARBA00048542"/>
    </source>
</evidence>
<evidence type="ECO:0000256" key="7">
    <source>
        <dbReference type="SAM" id="MobiDB-lite"/>
    </source>
</evidence>
<accession>A0A1X6YSC8</accession>
<dbReference type="GO" id="GO:0010181">
    <property type="term" value="F:FMN binding"/>
    <property type="evidence" value="ECO:0007669"/>
    <property type="project" value="UniProtKB-UniRule"/>
</dbReference>
<feature type="binding site" evidence="6">
    <location>
        <begin position="16"/>
        <end position="18"/>
    </location>
    <ligand>
        <name>FMN</name>
        <dbReference type="ChEBI" id="CHEBI:58210"/>
    </ligand>
</feature>
<gene>
    <name evidence="6 9" type="primary">azoR</name>
    <name evidence="9" type="ORF">PSM7751_01233</name>
</gene>
<feature type="binding site" evidence="6">
    <location>
        <begin position="96"/>
        <end position="99"/>
    </location>
    <ligand>
        <name>FMN</name>
        <dbReference type="ChEBI" id="CHEBI:58210"/>
    </ligand>
</feature>
<comment type="catalytic activity">
    <reaction evidence="6">
        <text>2 a quinone + NADH + H(+) = 2 a 1,4-benzosemiquinone + NAD(+)</text>
        <dbReference type="Rhea" id="RHEA:65952"/>
        <dbReference type="ChEBI" id="CHEBI:15378"/>
        <dbReference type="ChEBI" id="CHEBI:57540"/>
        <dbReference type="ChEBI" id="CHEBI:57945"/>
        <dbReference type="ChEBI" id="CHEBI:132124"/>
        <dbReference type="ChEBI" id="CHEBI:134225"/>
    </reaction>
</comment>
<evidence type="ECO:0000256" key="2">
    <source>
        <dbReference type="ARBA" id="ARBA00022643"/>
    </source>
</evidence>
<reference evidence="9 10" key="1">
    <citation type="submission" date="2017-03" db="EMBL/GenBank/DDBJ databases">
        <authorList>
            <person name="Afonso C.L."/>
            <person name="Miller P.J."/>
            <person name="Scott M.A."/>
            <person name="Spackman E."/>
            <person name="Goraichik I."/>
            <person name="Dimitrov K.M."/>
            <person name="Suarez D.L."/>
            <person name="Swayne D.E."/>
        </authorList>
    </citation>
    <scope>NUCLEOTIDE SEQUENCE [LARGE SCALE GENOMIC DNA]</scope>
    <source>
        <strain evidence="9 10">CECT 7751</strain>
    </source>
</reference>
<feature type="domain" description="Flavodoxin-like fold" evidence="8">
    <location>
        <begin position="3"/>
        <end position="189"/>
    </location>
</feature>
<proteinExistence type="inferred from homology"/>
<comment type="cofactor">
    <cofactor evidence="6">
        <name>FMN</name>
        <dbReference type="ChEBI" id="CHEBI:58210"/>
    </cofactor>
    <text evidence="6">Binds 1 FMN per subunit.</text>
</comment>
<dbReference type="HAMAP" id="MF_01216">
    <property type="entry name" value="Azoreductase_type1"/>
    <property type="match status" value="1"/>
</dbReference>
<evidence type="ECO:0000313" key="10">
    <source>
        <dbReference type="Proteomes" id="UP000193963"/>
    </source>
</evidence>
<evidence type="ECO:0000256" key="3">
    <source>
        <dbReference type="ARBA" id="ARBA00023002"/>
    </source>
</evidence>
<dbReference type="InterPro" id="IPR029039">
    <property type="entry name" value="Flavoprotein-like_sf"/>
</dbReference>
<comment type="subunit">
    <text evidence="6">Homodimer.</text>
</comment>
<organism evidence="9 10">
    <name type="scientific">Pseudooceanicola marinus</name>
    <dbReference type="NCBI Taxonomy" id="396013"/>
    <lineage>
        <taxon>Bacteria</taxon>
        <taxon>Pseudomonadati</taxon>
        <taxon>Pseudomonadota</taxon>
        <taxon>Alphaproteobacteria</taxon>
        <taxon>Rhodobacterales</taxon>
        <taxon>Paracoccaceae</taxon>
        <taxon>Pseudooceanicola</taxon>
    </lineage>
</organism>
<feature type="region of interest" description="Disordered" evidence="7">
    <location>
        <begin position="1"/>
        <end position="20"/>
    </location>
</feature>
<dbReference type="GO" id="GO:0009055">
    <property type="term" value="F:electron transfer activity"/>
    <property type="evidence" value="ECO:0007669"/>
    <property type="project" value="UniProtKB-UniRule"/>
</dbReference>
<dbReference type="PANTHER" id="PTHR43741">
    <property type="entry name" value="FMN-DEPENDENT NADH-AZOREDUCTASE 1"/>
    <property type="match status" value="1"/>
</dbReference>
<dbReference type="InterPro" id="IPR050104">
    <property type="entry name" value="FMN-dep_NADH:Q_OxRdtase_AzoR1"/>
</dbReference>
<feature type="binding site" evidence="6">
    <location>
        <position position="10"/>
    </location>
    <ligand>
        <name>FMN</name>
        <dbReference type="ChEBI" id="CHEBI:58210"/>
    </ligand>
</feature>
<dbReference type="EC" id="1.6.5.-" evidence="6"/>
<name>A0A1X6YSC8_9RHOB</name>
<dbReference type="InterPro" id="IPR003680">
    <property type="entry name" value="Flavodoxin_fold"/>
</dbReference>
<dbReference type="GO" id="GO:0016655">
    <property type="term" value="F:oxidoreductase activity, acting on NAD(P)H, quinone or similar compound as acceptor"/>
    <property type="evidence" value="ECO:0007669"/>
    <property type="project" value="InterPro"/>
</dbReference>
<keyword evidence="2 6" id="KW-0288">FMN</keyword>
<keyword evidence="10" id="KW-1185">Reference proteome</keyword>
<evidence type="ECO:0000313" key="9">
    <source>
        <dbReference type="EMBL" id="SLN29723.1"/>
    </source>
</evidence>
<dbReference type="InterPro" id="IPR023048">
    <property type="entry name" value="NADH:quinone_OxRdtase_FMN_depd"/>
</dbReference>
<evidence type="ECO:0000256" key="1">
    <source>
        <dbReference type="ARBA" id="ARBA00022630"/>
    </source>
</evidence>
<dbReference type="PANTHER" id="PTHR43741:SF4">
    <property type="entry name" value="FMN-DEPENDENT NADH:QUINONE OXIDOREDUCTASE"/>
    <property type="match status" value="1"/>
</dbReference>
<comment type="function">
    <text evidence="6">Quinone reductase that provides resistance to thiol-specific stress caused by electrophilic quinones.</text>
</comment>